<protein>
    <submittedName>
        <fullName evidence="3">Helix-turn-helix transcriptional regulator</fullName>
    </submittedName>
</protein>
<keyword evidence="4" id="KW-1185">Reference proteome</keyword>
<dbReference type="Pfam" id="PF01381">
    <property type="entry name" value="HTH_3"/>
    <property type="match status" value="1"/>
</dbReference>
<dbReference type="InterPro" id="IPR050807">
    <property type="entry name" value="TransReg_Diox_bact_type"/>
</dbReference>
<evidence type="ECO:0000313" key="3">
    <source>
        <dbReference type="EMBL" id="QNM08782.1"/>
    </source>
</evidence>
<evidence type="ECO:0000256" key="1">
    <source>
        <dbReference type="ARBA" id="ARBA00023125"/>
    </source>
</evidence>
<organism evidence="3 4">
    <name type="scientific">Wansuia hejianensis</name>
    <dbReference type="NCBI Taxonomy" id="2763667"/>
    <lineage>
        <taxon>Bacteria</taxon>
        <taxon>Bacillati</taxon>
        <taxon>Bacillota</taxon>
        <taxon>Clostridia</taxon>
        <taxon>Lachnospirales</taxon>
        <taxon>Lachnospiraceae</taxon>
        <taxon>Wansuia</taxon>
    </lineage>
</organism>
<dbReference type="EMBL" id="CP060635">
    <property type="protein sequence ID" value="QNM08782.1"/>
    <property type="molecule type" value="Genomic_DNA"/>
</dbReference>
<dbReference type="KEGG" id="whj:H9Q79_00200"/>
<dbReference type="RefSeq" id="WP_249328926.1">
    <property type="nucleotide sequence ID" value="NZ_CP060635.1"/>
</dbReference>
<dbReference type="GO" id="GO:0003700">
    <property type="term" value="F:DNA-binding transcription factor activity"/>
    <property type="evidence" value="ECO:0007669"/>
    <property type="project" value="TreeGrafter"/>
</dbReference>
<dbReference type="SMART" id="SM00530">
    <property type="entry name" value="HTH_XRE"/>
    <property type="match status" value="1"/>
</dbReference>
<evidence type="ECO:0000313" key="4">
    <source>
        <dbReference type="Proteomes" id="UP000515860"/>
    </source>
</evidence>
<dbReference type="GO" id="GO:0005829">
    <property type="term" value="C:cytosol"/>
    <property type="evidence" value="ECO:0007669"/>
    <property type="project" value="TreeGrafter"/>
</dbReference>
<name>A0A7G9GDA0_9FIRM</name>
<feature type="domain" description="HTH cro/C1-type" evidence="2">
    <location>
        <begin position="8"/>
        <end position="62"/>
    </location>
</feature>
<dbReference type="GO" id="GO:0003677">
    <property type="term" value="F:DNA binding"/>
    <property type="evidence" value="ECO:0007669"/>
    <property type="project" value="UniProtKB-KW"/>
</dbReference>
<dbReference type="AlphaFoldDB" id="A0A7G9GDA0"/>
<dbReference type="SUPFAM" id="SSF47413">
    <property type="entry name" value="lambda repressor-like DNA-binding domains"/>
    <property type="match status" value="1"/>
</dbReference>
<dbReference type="Proteomes" id="UP000515860">
    <property type="component" value="Chromosome"/>
</dbReference>
<dbReference type="PANTHER" id="PTHR46797:SF1">
    <property type="entry name" value="METHYLPHOSPHONATE SYNTHASE"/>
    <property type="match status" value="1"/>
</dbReference>
<dbReference type="InterPro" id="IPR010982">
    <property type="entry name" value="Lambda_DNA-bd_dom_sf"/>
</dbReference>
<keyword evidence="1" id="KW-0238">DNA-binding</keyword>
<proteinExistence type="predicted"/>
<reference evidence="3 4" key="1">
    <citation type="submission" date="2020-08" db="EMBL/GenBank/DDBJ databases">
        <authorList>
            <person name="Liu C."/>
            <person name="Sun Q."/>
        </authorList>
    </citation>
    <scope>NUCLEOTIDE SEQUENCE [LARGE SCALE GENOMIC DNA]</scope>
    <source>
        <strain evidence="3 4">NSJ-29</strain>
    </source>
</reference>
<dbReference type="Gene3D" id="1.10.260.40">
    <property type="entry name" value="lambda repressor-like DNA-binding domains"/>
    <property type="match status" value="1"/>
</dbReference>
<accession>A0A7G9GDA0</accession>
<dbReference type="PROSITE" id="PS50943">
    <property type="entry name" value="HTH_CROC1"/>
    <property type="match status" value="1"/>
</dbReference>
<dbReference type="InterPro" id="IPR001387">
    <property type="entry name" value="Cro/C1-type_HTH"/>
</dbReference>
<dbReference type="PANTHER" id="PTHR46797">
    <property type="entry name" value="HTH-TYPE TRANSCRIPTIONAL REGULATOR"/>
    <property type="match status" value="1"/>
</dbReference>
<gene>
    <name evidence="3" type="ORF">H9Q79_00200</name>
</gene>
<sequence length="115" mass="13116">MDGFGRRIQDCRQRQGMKQEELAELSKLSTAFISAIERGVKKPSLEAFIRIANALNVSSDELLMDCLEVRFDIRSSELGQMIEVLKRPDREAILDVVEVMIRHAEKGGVDRQRKV</sequence>
<evidence type="ECO:0000259" key="2">
    <source>
        <dbReference type="PROSITE" id="PS50943"/>
    </source>
</evidence>
<dbReference type="CDD" id="cd00093">
    <property type="entry name" value="HTH_XRE"/>
    <property type="match status" value="1"/>
</dbReference>